<name>X1US31_9ZZZZ</name>
<accession>X1US31</accession>
<dbReference type="EMBL" id="BARW01030482">
    <property type="protein sequence ID" value="GAJ06417.1"/>
    <property type="molecule type" value="Genomic_DNA"/>
</dbReference>
<evidence type="ECO:0008006" key="2">
    <source>
        <dbReference type="Google" id="ProtNLM"/>
    </source>
</evidence>
<reference evidence="1" key="1">
    <citation type="journal article" date="2014" name="Front. Microbiol.">
        <title>High frequency of phylogenetically diverse reductive dehalogenase-homologous genes in deep subseafloor sedimentary metagenomes.</title>
        <authorList>
            <person name="Kawai M."/>
            <person name="Futagami T."/>
            <person name="Toyoda A."/>
            <person name="Takaki Y."/>
            <person name="Nishi S."/>
            <person name="Hori S."/>
            <person name="Arai W."/>
            <person name="Tsubouchi T."/>
            <person name="Morono Y."/>
            <person name="Uchiyama I."/>
            <person name="Ito T."/>
            <person name="Fujiyama A."/>
            <person name="Inagaki F."/>
            <person name="Takami H."/>
        </authorList>
    </citation>
    <scope>NUCLEOTIDE SEQUENCE</scope>
    <source>
        <strain evidence="1">Expedition CK06-06</strain>
    </source>
</reference>
<proteinExistence type="predicted"/>
<protein>
    <recommendedName>
        <fullName evidence="2">PEGA domain-containing protein</fullName>
    </recommendedName>
</protein>
<feature type="non-terminal residue" evidence="1">
    <location>
        <position position="1"/>
    </location>
</feature>
<dbReference type="AlphaFoldDB" id="X1US31"/>
<evidence type="ECO:0000313" key="1">
    <source>
        <dbReference type="EMBL" id="GAJ06417.1"/>
    </source>
</evidence>
<gene>
    <name evidence="1" type="ORF">S12H4_48724</name>
</gene>
<comment type="caution">
    <text evidence="1">The sequence shown here is derived from an EMBL/GenBank/DDBJ whole genome shotgun (WGS) entry which is preliminary data.</text>
</comment>
<sequence length="122" mass="13828">RETNYKHGFTVNIRSGYLQRKAISLLGTLSVDSFWDKKGKLTIGPELDVYLDGKYRGKTSKLRLDSIVAGTHVLKVELENVVKKRQIEIRPLSPLLVKYTVIRKAVSKPKDEVKESVGDVLF</sequence>
<organism evidence="1">
    <name type="scientific">marine sediment metagenome</name>
    <dbReference type="NCBI Taxonomy" id="412755"/>
    <lineage>
        <taxon>unclassified sequences</taxon>
        <taxon>metagenomes</taxon>
        <taxon>ecological metagenomes</taxon>
    </lineage>
</organism>